<reference evidence="1" key="1">
    <citation type="submission" date="2024-07" db="EMBL/GenBank/DDBJ databases">
        <title>Complete genome sequence of Verrucomicrobiaceae bacterium NT6N.</title>
        <authorList>
            <person name="Huang C."/>
            <person name="Takami H."/>
            <person name="Hamasaki K."/>
        </authorList>
    </citation>
    <scope>NUCLEOTIDE SEQUENCE</scope>
    <source>
        <strain evidence="1">NT6N</strain>
    </source>
</reference>
<sequence length="146" mass="16910">MASPAVDEEYGDLPEKENGEGGIHVFYLHLAGTESICHPDQGVFDRFMKLDKLNRKRAMAIAKFWHSKAKSNHREEMHENLKSAVSDGYKKYPHPKNDLAKRTEYTLALVRKKDKWLHYSYLYENWARIAAMIDANIKAEERGDGE</sequence>
<dbReference type="EMBL" id="AP026866">
    <property type="protein sequence ID" value="BDS08005.1"/>
    <property type="molecule type" value="Genomic_DNA"/>
</dbReference>
<dbReference type="AlphaFoldDB" id="A0AAT9FPP6"/>
<proteinExistence type="predicted"/>
<protein>
    <submittedName>
        <fullName evidence="1">Uncharacterized protein</fullName>
    </submittedName>
</protein>
<evidence type="ECO:0000313" key="1">
    <source>
        <dbReference type="EMBL" id="BDS08005.1"/>
    </source>
</evidence>
<name>A0AAT9FPP6_9BACT</name>
<organism evidence="1">
    <name type="scientific">Oceaniferula spumae</name>
    <dbReference type="NCBI Taxonomy" id="2979115"/>
    <lineage>
        <taxon>Bacteria</taxon>
        <taxon>Pseudomonadati</taxon>
        <taxon>Verrucomicrobiota</taxon>
        <taxon>Verrucomicrobiia</taxon>
        <taxon>Verrucomicrobiales</taxon>
        <taxon>Verrucomicrobiaceae</taxon>
        <taxon>Oceaniferula</taxon>
    </lineage>
</organism>
<gene>
    <name evidence="1" type="ORF">NT6N_30450</name>
</gene>
<accession>A0AAT9FPP6</accession>
<dbReference type="KEGG" id="osu:NT6N_30450"/>